<reference evidence="2" key="1">
    <citation type="submission" date="2022-08" db="EMBL/GenBank/DDBJ databases">
        <authorList>
            <consortium name="DOE Joint Genome Institute"/>
            <person name="Min B."/>
            <person name="Riley R."/>
            <person name="Sierra-Patev S."/>
            <person name="Naranjo-Ortiz M."/>
            <person name="Looney B."/>
            <person name="Konkel Z."/>
            <person name="Slot J.C."/>
            <person name="Sakamoto Y."/>
            <person name="Steenwyk J.L."/>
            <person name="Rokas A."/>
            <person name="Carro J."/>
            <person name="Camarero S."/>
            <person name="Ferreira P."/>
            <person name="Molpeceres G."/>
            <person name="Ruiz-Duenas F.J."/>
            <person name="Serrano A."/>
            <person name="Henrissat B."/>
            <person name="Drula E."/>
            <person name="Hughes K.W."/>
            <person name="Mata J.L."/>
            <person name="Ishikawa N.K."/>
            <person name="Vargas-Isla R."/>
            <person name="Ushijima S."/>
            <person name="Smith C.A."/>
            <person name="Ahrendt S."/>
            <person name="Andreopoulos W."/>
            <person name="He G."/>
            <person name="Labutti K."/>
            <person name="Lipzen A."/>
            <person name="Ng V."/>
            <person name="Sandor L."/>
            <person name="Barry K."/>
            <person name="Martinez A.T."/>
            <person name="Xiao Y."/>
            <person name="Gibbons J.G."/>
            <person name="Terashima K."/>
            <person name="Hibbett D.S."/>
            <person name="Grigoriev I.V."/>
        </authorList>
    </citation>
    <scope>NUCLEOTIDE SEQUENCE</scope>
    <source>
        <strain evidence="2">TFB10827</strain>
    </source>
</reference>
<evidence type="ECO:0000313" key="2">
    <source>
        <dbReference type="EMBL" id="KAJ3992405.1"/>
    </source>
</evidence>
<keyword evidence="3" id="KW-1185">Reference proteome</keyword>
<protein>
    <recommendedName>
        <fullName evidence="1">Fungal lipase-type domain-containing protein</fullName>
    </recommendedName>
</protein>
<name>A0ABQ8Q168_9AGAR</name>
<dbReference type="Gene3D" id="3.40.50.1820">
    <property type="entry name" value="alpha/beta hydrolase"/>
    <property type="match status" value="1"/>
</dbReference>
<dbReference type="EMBL" id="MU790860">
    <property type="protein sequence ID" value="KAJ3992405.1"/>
    <property type="molecule type" value="Genomic_DNA"/>
</dbReference>
<organism evidence="2 3">
    <name type="scientific">Lentinula boryana</name>
    <dbReference type="NCBI Taxonomy" id="40481"/>
    <lineage>
        <taxon>Eukaryota</taxon>
        <taxon>Fungi</taxon>
        <taxon>Dikarya</taxon>
        <taxon>Basidiomycota</taxon>
        <taxon>Agaricomycotina</taxon>
        <taxon>Agaricomycetes</taxon>
        <taxon>Agaricomycetidae</taxon>
        <taxon>Agaricales</taxon>
        <taxon>Marasmiineae</taxon>
        <taxon>Omphalotaceae</taxon>
        <taxon>Lentinula</taxon>
    </lineage>
</organism>
<proteinExistence type="predicted"/>
<dbReference type="Pfam" id="PF01764">
    <property type="entry name" value="Lipase_3"/>
    <property type="match status" value="1"/>
</dbReference>
<gene>
    <name evidence="2" type="ORF">F5050DRAFT_1579630</name>
</gene>
<evidence type="ECO:0000259" key="1">
    <source>
        <dbReference type="Pfam" id="PF01764"/>
    </source>
</evidence>
<dbReference type="InterPro" id="IPR002921">
    <property type="entry name" value="Fungal_lipase-type"/>
</dbReference>
<dbReference type="InterPro" id="IPR029058">
    <property type="entry name" value="AB_hydrolase_fold"/>
</dbReference>
<feature type="domain" description="Fungal lipase-type" evidence="1">
    <location>
        <begin position="55"/>
        <end position="160"/>
    </location>
</feature>
<sequence length="271" mass="30128">MISPINACIRFIYKYWPTRDTIIISHEGTEATQLRSVLIDLKVPQTTLASDLFPDVPTPTAVPVYPVFEHEHSLTASGIRSEVTRLMERKHTNNVTLVGHSLGRAEFDPLFFTLNLPTSANVHTVVFDTSRVGNAEFATLIDSDARIGRFSFVQYVIPIVPDQFLGFEHPQLLGNENAVSCPGDDDAFDFPCQIKTVLLVSMSNIIDHASGDVGPFVVYIYNVYFLLSLARALSRSGHRDIVLCSCTIVSKNHVHPCFPFVTPSCKYLPES</sequence>
<dbReference type="Proteomes" id="UP001163828">
    <property type="component" value="Unassembled WGS sequence"/>
</dbReference>
<accession>A0ABQ8Q168</accession>
<evidence type="ECO:0000313" key="3">
    <source>
        <dbReference type="Proteomes" id="UP001163828"/>
    </source>
</evidence>
<dbReference type="SUPFAM" id="SSF53474">
    <property type="entry name" value="alpha/beta-Hydrolases"/>
    <property type="match status" value="1"/>
</dbReference>
<comment type="caution">
    <text evidence="2">The sequence shown here is derived from an EMBL/GenBank/DDBJ whole genome shotgun (WGS) entry which is preliminary data.</text>
</comment>